<name>A0A1Y2GQ21_9FUNG</name>
<feature type="chain" id="PRO_5010995552" evidence="1">
    <location>
        <begin position="26"/>
        <end position="181"/>
    </location>
</feature>
<keyword evidence="3" id="KW-1185">Reference proteome</keyword>
<keyword evidence="1" id="KW-0732">Signal</keyword>
<dbReference type="RefSeq" id="XP_021882176.1">
    <property type="nucleotide sequence ID" value="XM_022030054.1"/>
</dbReference>
<evidence type="ECO:0000313" key="2">
    <source>
        <dbReference type="EMBL" id="ORZ18381.1"/>
    </source>
</evidence>
<dbReference type="Proteomes" id="UP000193648">
    <property type="component" value="Unassembled WGS sequence"/>
</dbReference>
<reference evidence="2 3" key="1">
    <citation type="submission" date="2016-07" db="EMBL/GenBank/DDBJ databases">
        <title>Pervasive Adenine N6-methylation of Active Genes in Fungi.</title>
        <authorList>
            <consortium name="DOE Joint Genome Institute"/>
            <person name="Mondo S.J."/>
            <person name="Dannebaum R.O."/>
            <person name="Kuo R.C."/>
            <person name="Labutti K."/>
            <person name="Haridas S."/>
            <person name="Kuo A."/>
            <person name="Salamov A."/>
            <person name="Ahrendt S.R."/>
            <person name="Lipzen A."/>
            <person name="Sullivan W."/>
            <person name="Andreopoulos W.B."/>
            <person name="Clum A."/>
            <person name="Lindquist E."/>
            <person name="Daum C."/>
            <person name="Ramamoorthy G.K."/>
            <person name="Gryganskyi A."/>
            <person name="Culley D."/>
            <person name="Magnuson J.K."/>
            <person name="James T.Y."/>
            <person name="O'Malley M.A."/>
            <person name="Stajich J.E."/>
            <person name="Spatafora J.W."/>
            <person name="Visel A."/>
            <person name="Grigoriev I.V."/>
        </authorList>
    </citation>
    <scope>NUCLEOTIDE SEQUENCE [LARGE SCALE GENOMIC DNA]</scope>
    <source>
        <strain evidence="2 3">NRRL 3116</strain>
    </source>
</reference>
<dbReference type="GeneID" id="33571897"/>
<proteinExistence type="predicted"/>
<sequence>MKFSITVALSMTVAALIIFTPNVEAAPTNAEKEAIRVTLGLGAPGGAFLLLLNASSQQLFAGPEFHRYLTASSRLDFQIFKTRFEEVCEASTKERFEVLWNRLLDDNKEIPKVGSYLKSLYNQQSYWAGPWIKSPFTAALSKTVGDEHFRVKPELAMDNRDIAESMIDKTFRQVLKLNRKY</sequence>
<accession>A0A1Y2GQ21</accession>
<dbReference type="AlphaFoldDB" id="A0A1Y2GQ21"/>
<feature type="signal peptide" evidence="1">
    <location>
        <begin position="1"/>
        <end position="25"/>
    </location>
</feature>
<dbReference type="InParanoid" id="A0A1Y2GQ21"/>
<comment type="caution">
    <text evidence="2">The sequence shown here is derived from an EMBL/GenBank/DDBJ whole genome shotgun (WGS) entry which is preliminary data.</text>
</comment>
<evidence type="ECO:0000313" key="3">
    <source>
        <dbReference type="Proteomes" id="UP000193648"/>
    </source>
</evidence>
<gene>
    <name evidence="2" type="ORF">BCR41DRAFT_421611</name>
</gene>
<evidence type="ECO:0000256" key="1">
    <source>
        <dbReference type="SAM" id="SignalP"/>
    </source>
</evidence>
<organism evidence="2 3">
    <name type="scientific">Lobosporangium transversale</name>
    <dbReference type="NCBI Taxonomy" id="64571"/>
    <lineage>
        <taxon>Eukaryota</taxon>
        <taxon>Fungi</taxon>
        <taxon>Fungi incertae sedis</taxon>
        <taxon>Mucoromycota</taxon>
        <taxon>Mortierellomycotina</taxon>
        <taxon>Mortierellomycetes</taxon>
        <taxon>Mortierellales</taxon>
        <taxon>Mortierellaceae</taxon>
        <taxon>Lobosporangium</taxon>
    </lineage>
</organism>
<protein>
    <submittedName>
        <fullName evidence="2">Uncharacterized protein</fullName>
    </submittedName>
</protein>
<dbReference type="EMBL" id="MCFF01000015">
    <property type="protein sequence ID" value="ORZ18381.1"/>
    <property type="molecule type" value="Genomic_DNA"/>
</dbReference>